<dbReference type="GO" id="GO:0016787">
    <property type="term" value="F:hydrolase activity"/>
    <property type="evidence" value="ECO:0007669"/>
    <property type="project" value="UniProtKB-KW"/>
</dbReference>
<dbReference type="InterPro" id="IPR015797">
    <property type="entry name" value="NUDIX_hydrolase-like_dom_sf"/>
</dbReference>
<evidence type="ECO:0000313" key="5">
    <source>
        <dbReference type="Proteomes" id="UP000822688"/>
    </source>
</evidence>
<reference evidence="4" key="1">
    <citation type="submission" date="2020-06" db="EMBL/GenBank/DDBJ databases">
        <title>WGS assembly of Ceratodon purpureus strain R40.</title>
        <authorList>
            <person name="Carey S.B."/>
            <person name="Jenkins J."/>
            <person name="Shu S."/>
            <person name="Lovell J.T."/>
            <person name="Sreedasyam A."/>
            <person name="Maumus F."/>
            <person name="Tiley G.P."/>
            <person name="Fernandez-Pozo N."/>
            <person name="Barry K."/>
            <person name="Chen C."/>
            <person name="Wang M."/>
            <person name="Lipzen A."/>
            <person name="Daum C."/>
            <person name="Saski C.A."/>
            <person name="Payton A.C."/>
            <person name="Mcbreen J.C."/>
            <person name="Conrad R.E."/>
            <person name="Kollar L.M."/>
            <person name="Olsson S."/>
            <person name="Huttunen S."/>
            <person name="Landis J.B."/>
            <person name="Wickett N.J."/>
            <person name="Johnson M.G."/>
            <person name="Rensing S.A."/>
            <person name="Grimwood J."/>
            <person name="Schmutz J."/>
            <person name="Mcdaniel S.F."/>
        </authorList>
    </citation>
    <scope>NUCLEOTIDE SEQUENCE</scope>
    <source>
        <strain evidence="4">R40</strain>
    </source>
</reference>
<dbReference type="Pfam" id="PF00293">
    <property type="entry name" value="NUDIX"/>
    <property type="match status" value="1"/>
</dbReference>
<dbReference type="Gene3D" id="3.90.79.10">
    <property type="entry name" value="Nucleoside Triphosphate Pyrophosphohydrolase"/>
    <property type="match status" value="1"/>
</dbReference>
<sequence length="214" mass="24114">MFKPEHPHFVTGSFTPQNVFLGDKEYGLALDCLVKACTDLLLLDSDQPDCKVLLGKRIVEPQPDWWFVGGRMKPGERPEQSIARLVKRELHLLVEPSRFKPLGTHSYAWARRQQAPMDNGTCDISVVLTLVLLSGEAERIHMDEKEYAEFRWFSISEIITGESFHPALRASARDIRQRQAWQKLVGEVRNGGSSESIAETAKQLVSLSAVPSEV</sequence>
<gene>
    <name evidence="4" type="ORF">KC19_7G137600</name>
</gene>
<evidence type="ECO:0000259" key="3">
    <source>
        <dbReference type="PROSITE" id="PS51462"/>
    </source>
</evidence>
<accession>A0A8T0H9Z0</accession>
<dbReference type="SUPFAM" id="SSF55811">
    <property type="entry name" value="Nudix"/>
    <property type="match status" value="1"/>
</dbReference>
<proteinExistence type="predicted"/>
<evidence type="ECO:0000256" key="1">
    <source>
        <dbReference type="ARBA" id="ARBA00001946"/>
    </source>
</evidence>
<dbReference type="EMBL" id="CM026428">
    <property type="protein sequence ID" value="KAG0567477.1"/>
    <property type="molecule type" value="Genomic_DNA"/>
</dbReference>
<evidence type="ECO:0000313" key="4">
    <source>
        <dbReference type="EMBL" id="KAG0567477.1"/>
    </source>
</evidence>
<dbReference type="PANTHER" id="PTHR43046">
    <property type="entry name" value="GDP-MANNOSE MANNOSYL HYDROLASE"/>
    <property type="match status" value="1"/>
</dbReference>
<name>A0A8T0H9Z0_CERPU</name>
<comment type="caution">
    <text evidence="4">The sequence shown here is derived from an EMBL/GenBank/DDBJ whole genome shotgun (WGS) entry which is preliminary data.</text>
</comment>
<evidence type="ECO:0000256" key="2">
    <source>
        <dbReference type="ARBA" id="ARBA00022801"/>
    </source>
</evidence>
<keyword evidence="5" id="KW-1185">Reference proteome</keyword>
<protein>
    <recommendedName>
        <fullName evidence="3">Nudix hydrolase domain-containing protein</fullName>
    </recommendedName>
</protein>
<feature type="domain" description="Nudix hydrolase" evidence="3">
    <location>
        <begin position="33"/>
        <end position="177"/>
    </location>
</feature>
<dbReference type="PROSITE" id="PS51462">
    <property type="entry name" value="NUDIX"/>
    <property type="match status" value="1"/>
</dbReference>
<dbReference type="Proteomes" id="UP000822688">
    <property type="component" value="Chromosome 7"/>
</dbReference>
<dbReference type="InterPro" id="IPR000086">
    <property type="entry name" value="NUDIX_hydrolase_dom"/>
</dbReference>
<dbReference type="AlphaFoldDB" id="A0A8T0H9Z0"/>
<organism evidence="4 5">
    <name type="scientific">Ceratodon purpureus</name>
    <name type="common">Fire moss</name>
    <name type="synonym">Dicranum purpureum</name>
    <dbReference type="NCBI Taxonomy" id="3225"/>
    <lineage>
        <taxon>Eukaryota</taxon>
        <taxon>Viridiplantae</taxon>
        <taxon>Streptophyta</taxon>
        <taxon>Embryophyta</taxon>
        <taxon>Bryophyta</taxon>
        <taxon>Bryophytina</taxon>
        <taxon>Bryopsida</taxon>
        <taxon>Dicranidae</taxon>
        <taxon>Pseudoditrichales</taxon>
        <taxon>Ditrichaceae</taxon>
        <taxon>Ceratodon</taxon>
    </lineage>
</organism>
<comment type="cofactor">
    <cofactor evidence="1">
        <name>Mg(2+)</name>
        <dbReference type="ChEBI" id="CHEBI:18420"/>
    </cofactor>
</comment>
<keyword evidence="2" id="KW-0378">Hydrolase</keyword>
<dbReference type="PANTHER" id="PTHR43046:SF13">
    <property type="entry name" value="NUDIX HYDROLASE DOMAIN-CONTAINING PROTEIN"/>
    <property type="match status" value="1"/>
</dbReference>